<accession>L8JD18</accession>
<keyword evidence="1" id="KW-0732">Signal</keyword>
<sequence>MKKLAAAVVCSGLLMSGFSTGIAAKEVSVSSKPEITLQPVLQNQRVCFYDGKEYSVGAVLVIGKITIECGPENDFESNGKVRWNKLEETK</sequence>
<gene>
    <name evidence="2" type="ORF">C942_01058</name>
</gene>
<dbReference type="Pfam" id="PF07383">
    <property type="entry name" value="DUF1496"/>
    <property type="match status" value="1"/>
</dbReference>
<organism evidence="2 3">
    <name type="scientific">Photobacterium marinum</name>
    <dbReference type="NCBI Taxonomy" id="1056511"/>
    <lineage>
        <taxon>Bacteria</taxon>
        <taxon>Pseudomonadati</taxon>
        <taxon>Pseudomonadota</taxon>
        <taxon>Gammaproteobacteria</taxon>
        <taxon>Vibrionales</taxon>
        <taxon>Vibrionaceae</taxon>
        <taxon>Photobacterium</taxon>
    </lineage>
</organism>
<dbReference type="EMBL" id="AMZO01000018">
    <property type="protein sequence ID" value="ELR65444.1"/>
    <property type="molecule type" value="Genomic_DNA"/>
</dbReference>
<evidence type="ECO:0000313" key="2">
    <source>
        <dbReference type="EMBL" id="ELR65444.1"/>
    </source>
</evidence>
<reference evidence="2 3" key="1">
    <citation type="submission" date="2012-12" db="EMBL/GenBank/DDBJ databases">
        <title>Genome Assembly of Photobacterium sp. AK15.</title>
        <authorList>
            <person name="Khatri I."/>
            <person name="Vaidya B."/>
            <person name="Srinivas T.N.R."/>
            <person name="Subramanian S."/>
            <person name="Pinnaka A."/>
        </authorList>
    </citation>
    <scope>NUCLEOTIDE SEQUENCE [LARGE SCALE GENOMIC DNA]</scope>
    <source>
        <strain evidence="2 3">AK15</strain>
    </source>
</reference>
<dbReference type="OrthoDB" id="6400575at2"/>
<keyword evidence="3" id="KW-1185">Reference proteome</keyword>
<protein>
    <recommendedName>
        <fullName evidence="4">DUF1496 domain-containing protein</fullName>
    </recommendedName>
</protein>
<proteinExistence type="predicted"/>
<comment type="caution">
    <text evidence="2">The sequence shown here is derived from an EMBL/GenBank/DDBJ whole genome shotgun (WGS) entry which is preliminary data.</text>
</comment>
<evidence type="ECO:0008006" key="4">
    <source>
        <dbReference type="Google" id="ProtNLM"/>
    </source>
</evidence>
<evidence type="ECO:0000256" key="1">
    <source>
        <dbReference type="SAM" id="SignalP"/>
    </source>
</evidence>
<feature type="signal peptide" evidence="1">
    <location>
        <begin position="1"/>
        <end position="21"/>
    </location>
</feature>
<dbReference type="AlphaFoldDB" id="L8JD18"/>
<evidence type="ECO:0000313" key="3">
    <source>
        <dbReference type="Proteomes" id="UP000011134"/>
    </source>
</evidence>
<dbReference type="InterPro" id="IPR009971">
    <property type="entry name" value="DUF1496"/>
</dbReference>
<feature type="chain" id="PRO_5003993123" description="DUF1496 domain-containing protein" evidence="1">
    <location>
        <begin position="22"/>
        <end position="90"/>
    </location>
</feature>
<dbReference type="RefSeq" id="WP_007466220.1">
    <property type="nucleotide sequence ID" value="NZ_AMZO01000018.1"/>
</dbReference>
<name>L8JD18_9GAMM</name>
<dbReference type="PATRIC" id="fig|1056511.3.peg.2551"/>
<dbReference type="Proteomes" id="UP000011134">
    <property type="component" value="Unassembled WGS sequence"/>
</dbReference>